<dbReference type="SUPFAM" id="SSF52833">
    <property type="entry name" value="Thioredoxin-like"/>
    <property type="match status" value="1"/>
</dbReference>
<dbReference type="InterPro" id="IPR050931">
    <property type="entry name" value="Mito_Protein_Transport_Metaxin"/>
</dbReference>
<protein>
    <submittedName>
        <fullName evidence="5">Uncharacterized protein</fullName>
    </submittedName>
</protein>
<dbReference type="CDD" id="cd03193">
    <property type="entry name" value="GST_C_Metaxin"/>
    <property type="match status" value="1"/>
</dbReference>
<evidence type="ECO:0000313" key="5">
    <source>
        <dbReference type="WBParaSite" id="MBELARI_LOCUS5236"/>
    </source>
</evidence>
<name>A0AAF3FE57_9BILA</name>
<dbReference type="InterPro" id="IPR040079">
    <property type="entry name" value="Glutathione_S-Trfase"/>
</dbReference>
<evidence type="ECO:0000313" key="4">
    <source>
        <dbReference type="Proteomes" id="UP000887575"/>
    </source>
</evidence>
<dbReference type="InterPro" id="IPR036282">
    <property type="entry name" value="Glutathione-S-Trfase_C_sf"/>
</dbReference>
<dbReference type="WBParaSite" id="MBELARI_LOCUS5236">
    <property type="protein sequence ID" value="MBELARI_LOCUS5236"/>
    <property type="gene ID" value="MBELARI_LOCUS5236"/>
</dbReference>
<evidence type="ECO:0000259" key="2">
    <source>
        <dbReference type="Pfam" id="PF17171"/>
    </source>
</evidence>
<dbReference type="SFLD" id="SFLDS00019">
    <property type="entry name" value="Glutathione_Transferase_(cytos"/>
    <property type="match status" value="1"/>
</dbReference>
<proteinExistence type="inferred from homology"/>
<evidence type="ECO:0000256" key="1">
    <source>
        <dbReference type="ARBA" id="ARBA00006475"/>
    </source>
</evidence>
<evidence type="ECO:0000259" key="3">
    <source>
        <dbReference type="Pfam" id="PF17172"/>
    </source>
</evidence>
<sequence>MPTEKLFQRNWKRGVVYLFQLPRAGIIPSVSPFSLKLETWLRIVDIPYENISTEFKKTSSKGQVPFIEYNGHQYADTSNIIEFLIKEFHKENFDSFLSPLDIANRQAFHHLIEQSIVWATLANRSQPECGWMFTEKGLLSHFTGVKKFVAEKVIGPRFQKNLKSSTHTQGYGRYSIEELELIIKNDLTALDTFLGEKLFFFGDQPSTFDATAFGPLAQVFFTPLACRGVQRFAETNCKHLISWADRMKSRFWPDWNECTKSLSLDTTLWKESTRV</sequence>
<accession>A0AAF3FE57</accession>
<dbReference type="InterPro" id="IPR026928">
    <property type="entry name" value="FAX/IsoI-like"/>
</dbReference>
<comment type="similarity">
    <text evidence="1">Belongs to the FAX family.</text>
</comment>
<dbReference type="Gene3D" id="1.20.1050.10">
    <property type="match status" value="1"/>
</dbReference>
<dbReference type="Proteomes" id="UP000887575">
    <property type="component" value="Unassembled WGS sequence"/>
</dbReference>
<organism evidence="4 5">
    <name type="scientific">Mesorhabditis belari</name>
    <dbReference type="NCBI Taxonomy" id="2138241"/>
    <lineage>
        <taxon>Eukaryota</taxon>
        <taxon>Metazoa</taxon>
        <taxon>Ecdysozoa</taxon>
        <taxon>Nematoda</taxon>
        <taxon>Chromadorea</taxon>
        <taxon>Rhabditida</taxon>
        <taxon>Rhabditina</taxon>
        <taxon>Rhabditomorpha</taxon>
        <taxon>Rhabditoidea</taxon>
        <taxon>Rhabditidae</taxon>
        <taxon>Mesorhabditinae</taxon>
        <taxon>Mesorhabditis</taxon>
    </lineage>
</organism>
<dbReference type="Gene3D" id="3.40.30.10">
    <property type="entry name" value="Glutaredoxin"/>
    <property type="match status" value="1"/>
</dbReference>
<dbReference type="InterPro" id="IPR012336">
    <property type="entry name" value="Thioredoxin-like_fold"/>
</dbReference>
<dbReference type="PANTHER" id="PTHR12289">
    <property type="entry name" value="METAXIN RELATED"/>
    <property type="match status" value="1"/>
</dbReference>
<dbReference type="AlphaFoldDB" id="A0AAF3FE57"/>
<feature type="domain" description="Metaxin glutathione S-transferase" evidence="2">
    <location>
        <begin position="184"/>
        <end position="247"/>
    </location>
</feature>
<keyword evidence="4" id="KW-1185">Reference proteome</keyword>
<dbReference type="CDD" id="cd03080">
    <property type="entry name" value="GST_N_Metaxin_like"/>
    <property type="match status" value="1"/>
</dbReference>
<dbReference type="Pfam" id="PF17171">
    <property type="entry name" value="GST_C_6"/>
    <property type="match status" value="1"/>
</dbReference>
<dbReference type="SUPFAM" id="SSF47616">
    <property type="entry name" value="GST C-terminal domain-like"/>
    <property type="match status" value="1"/>
</dbReference>
<reference evidence="5" key="1">
    <citation type="submission" date="2024-02" db="UniProtKB">
        <authorList>
            <consortium name="WormBaseParasite"/>
        </authorList>
    </citation>
    <scope>IDENTIFICATION</scope>
</reference>
<dbReference type="Pfam" id="PF17172">
    <property type="entry name" value="GST_N_4"/>
    <property type="match status" value="1"/>
</dbReference>
<dbReference type="PANTHER" id="PTHR12289:SF72">
    <property type="entry name" value="GST N-TERMINAL DOMAIN-CONTAINING PROTEIN"/>
    <property type="match status" value="1"/>
</dbReference>
<dbReference type="GO" id="GO:0005737">
    <property type="term" value="C:cytoplasm"/>
    <property type="evidence" value="ECO:0007669"/>
    <property type="project" value="TreeGrafter"/>
</dbReference>
<dbReference type="InterPro" id="IPR033468">
    <property type="entry name" value="Metaxin_GST"/>
</dbReference>
<dbReference type="SFLD" id="SFLDG01180">
    <property type="entry name" value="SUF1"/>
    <property type="match status" value="1"/>
</dbReference>
<dbReference type="SFLD" id="SFLDG01200">
    <property type="entry name" value="SUF1.1"/>
    <property type="match status" value="1"/>
</dbReference>
<dbReference type="InterPro" id="IPR036249">
    <property type="entry name" value="Thioredoxin-like_sf"/>
</dbReference>
<feature type="domain" description="Thioredoxin-like fold" evidence="3">
    <location>
        <begin position="32"/>
        <end position="123"/>
    </location>
</feature>